<protein>
    <submittedName>
        <fullName evidence="1">Uncharacterized protein</fullName>
    </submittedName>
</protein>
<evidence type="ECO:0000313" key="1">
    <source>
        <dbReference type="EMBL" id="NMG83730.1"/>
    </source>
</evidence>
<sequence>MEIDVLERLNKLPKIVASPEMDLEKLKGIAEYIRKQWWDKISRDEAEYLTRFVSEGETNGFLEANMAIITAYIPNPTKWEEDMKTRR</sequence>
<name>A0A848DAF0_9EURY</name>
<accession>A0A848DAF0</accession>
<comment type="caution">
    <text evidence="1">The sequence shown here is derived from an EMBL/GenBank/DDBJ whole genome shotgun (WGS) entry which is preliminary data.</text>
</comment>
<reference evidence="1" key="1">
    <citation type="journal article" date="2020" name="MBio">
        <title>'Candidatus Ethanoperedens,' a Thermophilic Genus of Archaea Mediating the Anaerobic Oxidation of Ethane.</title>
        <authorList>
            <person name="Hahn C.J."/>
            <person name="Laso-Perez R."/>
            <person name="Vulcano F."/>
            <person name="Vaziourakis K.M."/>
            <person name="Stokke R."/>
            <person name="Steen I.H."/>
            <person name="Teske A."/>
            <person name="Boetius A."/>
            <person name="Liebeke M."/>
            <person name="Amann R."/>
            <person name="Knittel K."/>
            <person name="Wegener G."/>
        </authorList>
    </citation>
    <scope>NUCLEOTIDE SEQUENCE</scope>
    <source>
        <strain evidence="1">GoM-Arc1-LC-WB58</strain>
    </source>
</reference>
<proteinExistence type="predicted"/>
<evidence type="ECO:0000313" key="2">
    <source>
        <dbReference type="Proteomes" id="UP000606580"/>
    </source>
</evidence>
<dbReference type="Proteomes" id="UP000606580">
    <property type="component" value="Unassembled WGS sequence"/>
</dbReference>
<dbReference type="EMBL" id="WNEG01000101">
    <property type="protein sequence ID" value="NMG83730.1"/>
    <property type="molecule type" value="Genomic_DNA"/>
</dbReference>
<organism evidence="1 2">
    <name type="scientific">Candidatus Ethanoperedens thermophilum</name>
    <dbReference type="NCBI Taxonomy" id="2766897"/>
    <lineage>
        <taxon>Archaea</taxon>
        <taxon>Methanobacteriati</taxon>
        <taxon>Methanobacteriota</taxon>
        <taxon>Stenosarchaea group</taxon>
        <taxon>Methanomicrobia</taxon>
        <taxon>Methanosarcinales</taxon>
        <taxon>Methanosarcinales incertae sedis</taxon>
        <taxon>GOM Arc I cluster</taxon>
        <taxon>Candidatus Ethanoperedens</taxon>
    </lineage>
</organism>
<gene>
    <name evidence="1" type="ORF">GIS02_05970</name>
</gene>
<dbReference type="AlphaFoldDB" id="A0A848DAF0"/>